<sequence>MQPAKTVTELASYHSCYTAHIVKSRIPFLCSELQPLPSSSSIYQKASLKTFT</sequence>
<protein>
    <submittedName>
        <fullName evidence="1">Uncharacterized protein</fullName>
    </submittedName>
</protein>
<accession>G3IBI1</accession>
<evidence type="ECO:0000313" key="1">
    <source>
        <dbReference type="EMBL" id="EGW10736.1"/>
    </source>
</evidence>
<proteinExistence type="predicted"/>
<dbReference type="AlphaFoldDB" id="G3IBI1"/>
<gene>
    <name evidence="1" type="ORF">I79_021002</name>
</gene>
<dbReference type="EMBL" id="JH001828">
    <property type="protein sequence ID" value="EGW10736.1"/>
    <property type="molecule type" value="Genomic_DNA"/>
</dbReference>
<dbReference type="Proteomes" id="UP000001075">
    <property type="component" value="Unassembled WGS sequence"/>
</dbReference>
<reference evidence="2" key="1">
    <citation type="journal article" date="2011" name="Nat. Biotechnol.">
        <title>The genomic sequence of the Chinese hamster ovary (CHO)-K1 cell line.</title>
        <authorList>
            <person name="Xu X."/>
            <person name="Nagarajan H."/>
            <person name="Lewis N.E."/>
            <person name="Pan S."/>
            <person name="Cai Z."/>
            <person name="Liu X."/>
            <person name="Chen W."/>
            <person name="Xie M."/>
            <person name="Wang W."/>
            <person name="Hammond S."/>
            <person name="Andersen M.R."/>
            <person name="Neff N."/>
            <person name="Passarelli B."/>
            <person name="Koh W."/>
            <person name="Fan H.C."/>
            <person name="Wang J."/>
            <person name="Gui Y."/>
            <person name="Lee K.H."/>
            <person name="Betenbaugh M.J."/>
            <person name="Quake S.R."/>
            <person name="Famili I."/>
            <person name="Palsson B.O."/>
            <person name="Wang J."/>
        </authorList>
    </citation>
    <scope>NUCLEOTIDE SEQUENCE [LARGE SCALE GENOMIC DNA]</scope>
    <source>
        <strain evidence="2">CHO K1 cell line</strain>
    </source>
</reference>
<evidence type="ECO:0000313" key="2">
    <source>
        <dbReference type="Proteomes" id="UP000001075"/>
    </source>
</evidence>
<dbReference type="InParanoid" id="G3IBI1"/>
<name>G3IBI1_CRIGR</name>
<organism evidence="1 2">
    <name type="scientific">Cricetulus griseus</name>
    <name type="common">Chinese hamster</name>
    <name type="synonym">Cricetulus barabensis griseus</name>
    <dbReference type="NCBI Taxonomy" id="10029"/>
    <lineage>
        <taxon>Eukaryota</taxon>
        <taxon>Metazoa</taxon>
        <taxon>Chordata</taxon>
        <taxon>Craniata</taxon>
        <taxon>Vertebrata</taxon>
        <taxon>Euteleostomi</taxon>
        <taxon>Mammalia</taxon>
        <taxon>Eutheria</taxon>
        <taxon>Euarchontoglires</taxon>
        <taxon>Glires</taxon>
        <taxon>Rodentia</taxon>
        <taxon>Myomorpha</taxon>
        <taxon>Muroidea</taxon>
        <taxon>Cricetidae</taxon>
        <taxon>Cricetinae</taxon>
        <taxon>Cricetulus</taxon>
    </lineage>
</organism>